<dbReference type="SUPFAM" id="SSF51735">
    <property type="entry name" value="NAD(P)-binding Rossmann-fold domains"/>
    <property type="match status" value="1"/>
</dbReference>
<feature type="transmembrane region" description="Helical" evidence="2">
    <location>
        <begin position="106"/>
        <end position="128"/>
    </location>
</feature>
<keyword evidence="2" id="KW-1133">Transmembrane helix</keyword>
<keyword evidence="2 4" id="KW-0812">Transmembrane</keyword>
<dbReference type="InterPro" id="IPR036291">
    <property type="entry name" value="NAD(P)-bd_dom_sf"/>
</dbReference>
<dbReference type="Gene3D" id="3.40.50.720">
    <property type="entry name" value="NAD(P)-binding Rossmann-like Domain"/>
    <property type="match status" value="1"/>
</dbReference>
<dbReference type="PROSITE" id="PS51201">
    <property type="entry name" value="RCK_N"/>
    <property type="match status" value="1"/>
</dbReference>
<dbReference type="AlphaFoldDB" id="A0A916THA7"/>
<evidence type="ECO:0000256" key="1">
    <source>
        <dbReference type="ARBA" id="ARBA00004651"/>
    </source>
</evidence>
<feature type="transmembrane region" description="Helical" evidence="2">
    <location>
        <begin position="44"/>
        <end position="60"/>
    </location>
</feature>
<comment type="subcellular location">
    <subcellularLocation>
        <location evidence="1">Cell membrane</location>
        <topology evidence="1">Multi-pass membrane protein</topology>
    </subcellularLocation>
</comment>
<proteinExistence type="predicted"/>
<protein>
    <submittedName>
        <fullName evidence="4">Transmembrane cation transporter</fullName>
    </submittedName>
</protein>
<comment type="caution">
    <text evidence="4">The sequence shown here is derived from an EMBL/GenBank/DDBJ whole genome shotgun (WGS) entry which is preliminary data.</text>
</comment>
<dbReference type="PANTHER" id="PTHR43833">
    <property type="entry name" value="POTASSIUM CHANNEL PROTEIN 2-RELATED-RELATED"/>
    <property type="match status" value="1"/>
</dbReference>
<evidence type="ECO:0000313" key="5">
    <source>
        <dbReference type="Proteomes" id="UP000621454"/>
    </source>
</evidence>
<dbReference type="InterPro" id="IPR050721">
    <property type="entry name" value="Trk_Ktr_HKT_K-transport"/>
</dbReference>
<dbReference type="InterPro" id="IPR013099">
    <property type="entry name" value="K_chnl_dom"/>
</dbReference>
<sequence length="357" mass="38557">MAGRVRRWRQRNDELTDLPDHALVGVVRIPEAQMSPLRAISKRLVIALLALFAAVIVVYLERDGYRDTQGSRLSFLDCLYYSTVSLSTTGYGDITPVTPEARLVNVLVITPLRILFLIVLVGTTLAVLTERSRQAYKIQHWRKKVRHHTVVVGFGTKGKTAVSALVADGATPTEIVVVDSNPGVLEAAAARGLVTVRGDATRSDVLRLAGAHHAQAIIIAANRDDTAVLATLTARELNPTAKIVASVRESENTHLIRQSGADSVVVSSETAGRLLGLATITPTVVEVIEDLLTPDTGLAIAERPVEHSELGASPSHLKDMVLGVLRDNELHPIDDGTIDALEDGDRLLYVRKGHGEQ</sequence>
<evidence type="ECO:0000259" key="3">
    <source>
        <dbReference type="PROSITE" id="PS51201"/>
    </source>
</evidence>
<gene>
    <name evidence="4" type="ORF">GCM10011489_35760</name>
</gene>
<dbReference type="EMBL" id="BMGC01000042">
    <property type="protein sequence ID" value="GGB45196.1"/>
    <property type="molecule type" value="Genomic_DNA"/>
</dbReference>
<keyword evidence="5" id="KW-1185">Reference proteome</keyword>
<accession>A0A916THA7</accession>
<feature type="domain" description="RCK N-terminal" evidence="3">
    <location>
        <begin position="146"/>
        <end position="266"/>
    </location>
</feature>
<evidence type="ECO:0000313" key="4">
    <source>
        <dbReference type="EMBL" id="GGB45196.1"/>
    </source>
</evidence>
<dbReference type="RefSeq" id="WP_188588397.1">
    <property type="nucleotide sequence ID" value="NZ_BMGC01000042.1"/>
</dbReference>
<dbReference type="GO" id="GO:0005886">
    <property type="term" value="C:plasma membrane"/>
    <property type="evidence" value="ECO:0007669"/>
    <property type="project" value="UniProtKB-SubCell"/>
</dbReference>
<dbReference type="Gene3D" id="1.10.287.70">
    <property type="match status" value="1"/>
</dbReference>
<dbReference type="Proteomes" id="UP000621454">
    <property type="component" value="Unassembled WGS sequence"/>
</dbReference>
<dbReference type="InterPro" id="IPR003148">
    <property type="entry name" value="RCK_N"/>
</dbReference>
<reference evidence="4" key="1">
    <citation type="journal article" date="2014" name="Int. J. Syst. Evol. Microbiol.">
        <title>Complete genome sequence of Corynebacterium casei LMG S-19264T (=DSM 44701T), isolated from a smear-ripened cheese.</title>
        <authorList>
            <consortium name="US DOE Joint Genome Institute (JGI-PGF)"/>
            <person name="Walter F."/>
            <person name="Albersmeier A."/>
            <person name="Kalinowski J."/>
            <person name="Ruckert C."/>
        </authorList>
    </citation>
    <scope>NUCLEOTIDE SEQUENCE</scope>
    <source>
        <strain evidence="4">CGMCC 1.12827</strain>
    </source>
</reference>
<keyword evidence="2" id="KW-0472">Membrane</keyword>
<name>A0A916THA7_9ACTN</name>
<dbReference type="GO" id="GO:0006813">
    <property type="term" value="P:potassium ion transport"/>
    <property type="evidence" value="ECO:0007669"/>
    <property type="project" value="InterPro"/>
</dbReference>
<dbReference type="Pfam" id="PF07885">
    <property type="entry name" value="Ion_trans_2"/>
    <property type="match status" value="1"/>
</dbReference>
<organism evidence="4 5">
    <name type="scientific">Gordonia jinhuaensis</name>
    <dbReference type="NCBI Taxonomy" id="1517702"/>
    <lineage>
        <taxon>Bacteria</taxon>
        <taxon>Bacillati</taxon>
        <taxon>Actinomycetota</taxon>
        <taxon>Actinomycetes</taxon>
        <taxon>Mycobacteriales</taxon>
        <taxon>Gordoniaceae</taxon>
        <taxon>Gordonia</taxon>
    </lineage>
</organism>
<evidence type="ECO:0000256" key="2">
    <source>
        <dbReference type="SAM" id="Phobius"/>
    </source>
</evidence>
<dbReference type="Pfam" id="PF02254">
    <property type="entry name" value="TrkA_N"/>
    <property type="match status" value="1"/>
</dbReference>
<reference evidence="4" key="2">
    <citation type="submission" date="2020-09" db="EMBL/GenBank/DDBJ databases">
        <authorList>
            <person name="Sun Q."/>
            <person name="Zhou Y."/>
        </authorList>
    </citation>
    <scope>NUCLEOTIDE SEQUENCE</scope>
    <source>
        <strain evidence="4">CGMCC 1.12827</strain>
    </source>
</reference>
<dbReference type="PANTHER" id="PTHR43833:SF9">
    <property type="entry name" value="POTASSIUM CHANNEL PROTEIN YUGO-RELATED"/>
    <property type="match status" value="1"/>
</dbReference>
<dbReference type="SUPFAM" id="SSF81324">
    <property type="entry name" value="Voltage-gated potassium channels"/>
    <property type="match status" value="1"/>
</dbReference>